<sequence length="611" mass="71528">MERVLRACQNCAKKFPVEPDDFSFYEKLQVPPPTFCPECRMIRRFAWRNERHLFRRKDSEGKTQFCGLHEEIPATVYDLDFWNSDGWDPMAYGRDYDFSRPFFEQFKEFLYAVPWPAKSIVRMVNSEYCDQNSDAKNAYLCFNGSGVENSAYIVSGIEVKESFDLYEARHTELSYESYMADESHRVLFSVNCEECSDVRFSKNLMGCMNCFGCVNLRNKSYYIFNEPYSKEAYAEYLAQFDFGSYRTIAELKKKAHAFWLGFPMRYTLAIKCTNSTGEHIERSKNLKECYSVHEGENLAYSQFMDPPVSNSYDYTNWGLSSSQMYESITCGEECDSVKFSWASWPACRNIEYCAFCRSSEDCFACVGLKKKKYCIFNKQYTKEEYKELRAKIIAHMNERPYVREVRNEKGEMRKMEYRYGEFFPPEFSPYAYNETLAQDFFPLTKAEAEAKNFLWREPEARKYETTVDARNLSDNIKNAPNEILKEIIKCEKCSKPYRIIEMELQFYRHVHLPLPHLCPNCRFMERFKFVNPPKFWHGKCECGGKTSNSQPTTNNGDSGSKSSVVSRKSQYVNTAVHSHGAEPCPNEFETSYAPGRTEIIYCEQCYQAEVA</sequence>
<feature type="compositionally biased region" description="Polar residues" evidence="1">
    <location>
        <begin position="545"/>
        <end position="557"/>
    </location>
</feature>
<gene>
    <name evidence="2" type="ORF">A2946_04175</name>
</gene>
<protein>
    <submittedName>
        <fullName evidence="2">Uncharacterized protein</fullName>
    </submittedName>
</protein>
<comment type="caution">
    <text evidence="2">The sequence shown here is derived from an EMBL/GenBank/DDBJ whole genome shotgun (WGS) entry which is preliminary data.</text>
</comment>
<organism evidence="2 3">
    <name type="scientific">Candidatus Liptonbacteria bacterium RIFCSPLOWO2_01_FULL_53_13</name>
    <dbReference type="NCBI Taxonomy" id="1798651"/>
    <lineage>
        <taxon>Bacteria</taxon>
        <taxon>Candidatus Liptoniibacteriota</taxon>
    </lineage>
</organism>
<evidence type="ECO:0000256" key="1">
    <source>
        <dbReference type="SAM" id="MobiDB-lite"/>
    </source>
</evidence>
<reference evidence="2 3" key="1">
    <citation type="journal article" date="2016" name="Nat. Commun.">
        <title>Thousands of microbial genomes shed light on interconnected biogeochemical processes in an aquifer system.</title>
        <authorList>
            <person name="Anantharaman K."/>
            <person name="Brown C.T."/>
            <person name="Hug L.A."/>
            <person name="Sharon I."/>
            <person name="Castelle C.J."/>
            <person name="Probst A.J."/>
            <person name="Thomas B.C."/>
            <person name="Singh A."/>
            <person name="Wilkins M.J."/>
            <person name="Karaoz U."/>
            <person name="Brodie E.L."/>
            <person name="Williams K.H."/>
            <person name="Hubbard S.S."/>
            <person name="Banfield J.F."/>
        </authorList>
    </citation>
    <scope>NUCLEOTIDE SEQUENCE [LARGE SCALE GENOMIC DNA]</scope>
</reference>
<accession>A0A1G2CKK6</accession>
<proteinExistence type="predicted"/>
<dbReference type="EMBL" id="MHLB01000027">
    <property type="protein sequence ID" value="OGZ01934.1"/>
    <property type="molecule type" value="Genomic_DNA"/>
</dbReference>
<evidence type="ECO:0000313" key="2">
    <source>
        <dbReference type="EMBL" id="OGZ01934.1"/>
    </source>
</evidence>
<evidence type="ECO:0000313" key="3">
    <source>
        <dbReference type="Proteomes" id="UP000178348"/>
    </source>
</evidence>
<dbReference type="Proteomes" id="UP000178348">
    <property type="component" value="Unassembled WGS sequence"/>
</dbReference>
<dbReference type="AlphaFoldDB" id="A0A1G2CKK6"/>
<feature type="region of interest" description="Disordered" evidence="1">
    <location>
        <begin position="545"/>
        <end position="564"/>
    </location>
</feature>
<name>A0A1G2CKK6_9BACT</name>